<dbReference type="RefSeq" id="XP_015406858.1">
    <property type="nucleotide sequence ID" value="XM_015550661.1"/>
</dbReference>
<organism evidence="3 4">
    <name type="scientific">Aspergillus nomiae NRRL (strain ATCC 15546 / NRRL 13137 / CBS 260.88 / M93)</name>
    <dbReference type="NCBI Taxonomy" id="1509407"/>
    <lineage>
        <taxon>Eukaryota</taxon>
        <taxon>Fungi</taxon>
        <taxon>Dikarya</taxon>
        <taxon>Ascomycota</taxon>
        <taxon>Pezizomycotina</taxon>
        <taxon>Eurotiomycetes</taxon>
        <taxon>Eurotiomycetidae</taxon>
        <taxon>Eurotiales</taxon>
        <taxon>Aspergillaceae</taxon>
        <taxon>Aspergillus</taxon>
        <taxon>Aspergillus subgen. Circumdati</taxon>
    </lineage>
</organism>
<dbReference type="AlphaFoldDB" id="A0A0L1J2Q5"/>
<keyword evidence="1" id="KW-0175">Coiled coil</keyword>
<comment type="caution">
    <text evidence="3">The sequence shown here is derived from an EMBL/GenBank/DDBJ whole genome shotgun (WGS) entry which is preliminary data.</text>
</comment>
<sequence length="352" mass="39178">MLPPCDPAILENNPQFKRLYQNLTTNLLNPDASTRANHAQPARKAVLEELQNCRTRHMKKQIKKQTLRQLAFDPDCDISDDYRNTIAIISLYLDSSSNQLDLDGDDVDGADALSLLAPDIDKFYSDLPALIRPFSNAISSSLDALRLIANAGDASNPPSAESSRPRTRARQSMMRAPASLSPQLEDRLRKLRQKQLSELPAARTRMAATAGEVLATRAAVLERTVVLLERAKHGTLARATKAKAEHLATVARGVEGKLRMTKLDICATIHTPETIAALSRYRQHLQDTRERLLERKASALEELNAYEVDDSGVNDRAVTRGQSATGPIREITRQYGDLIREIEDVRSEIERL</sequence>
<proteinExistence type="predicted"/>
<evidence type="ECO:0000256" key="2">
    <source>
        <dbReference type="SAM" id="MobiDB-lite"/>
    </source>
</evidence>
<evidence type="ECO:0000256" key="1">
    <source>
        <dbReference type="SAM" id="Coils"/>
    </source>
</evidence>
<evidence type="ECO:0000313" key="3">
    <source>
        <dbReference type="EMBL" id="KNG85935.1"/>
    </source>
</evidence>
<dbReference type="OrthoDB" id="66964at2759"/>
<dbReference type="Proteomes" id="UP000037505">
    <property type="component" value="Unassembled WGS sequence"/>
</dbReference>
<reference evidence="3 4" key="1">
    <citation type="submission" date="2014-06" db="EMBL/GenBank/DDBJ databases">
        <title>The Genome of the Aflatoxigenic Filamentous Fungus Aspergillus nomius.</title>
        <authorList>
            <person name="Moore M.G."/>
            <person name="Shannon B.M."/>
            <person name="Brian M.M."/>
        </authorList>
    </citation>
    <scope>NUCLEOTIDE SEQUENCE [LARGE SCALE GENOMIC DNA]</scope>
    <source>
        <strain evidence="3 4">NRRL 13137</strain>
    </source>
</reference>
<protein>
    <submittedName>
        <fullName evidence="3">Uncharacterized protein</fullName>
    </submittedName>
</protein>
<feature type="coiled-coil region" evidence="1">
    <location>
        <begin position="282"/>
        <end position="348"/>
    </location>
</feature>
<evidence type="ECO:0000313" key="4">
    <source>
        <dbReference type="Proteomes" id="UP000037505"/>
    </source>
</evidence>
<dbReference type="GeneID" id="26807208"/>
<keyword evidence="4" id="KW-1185">Reference proteome</keyword>
<accession>A0A0L1J2Q5</accession>
<name>A0A0L1J2Q5_ASPN3</name>
<feature type="region of interest" description="Disordered" evidence="2">
    <location>
        <begin position="151"/>
        <end position="179"/>
    </location>
</feature>
<gene>
    <name evidence="3" type="ORF">ANOM_005404</name>
</gene>
<dbReference type="EMBL" id="JNOM01000135">
    <property type="protein sequence ID" value="KNG85935.1"/>
    <property type="molecule type" value="Genomic_DNA"/>
</dbReference>
<dbReference type="STRING" id="1509407.A0A0L1J2Q5"/>